<dbReference type="AlphaFoldDB" id="A0A2H3AYB3"/>
<accession>A0A2H3AYB3</accession>
<proteinExistence type="predicted"/>
<protein>
    <submittedName>
        <fullName evidence="1">Uncharacterized protein</fullName>
    </submittedName>
</protein>
<reference evidence="2" key="1">
    <citation type="journal article" date="2017" name="Nat. Ecol. Evol.">
        <title>Genome expansion and lineage-specific genetic innovations in the forest pathogenic fungi Armillaria.</title>
        <authorList>
            <person name="Sipos G."/>
            <person name="Prasanna A.N."/>
            <person name="Walter M.C."/>
            <person name="O'Connor E."/>
            <person name="Balint B."/>
            <person name="Krizsan K."/>
            <person name="Kiss B."/>
            <person name="Hess J."/>
            <person name="Varga T."/>
            <person name="Slot J."/>
            <person name="Riley R."/>
            <person name="Boka B."/>
            <person name="Rigling D."/>
            <person name="Barry K."/>
            <person name="Lee J."/>
            <person name="Mihaltcheva S."/>
            <person name="LaButti K."/>
            <person name="Lipzen A."/>
            <person name="Waldron R."/>
            <person name="Moloney N.M."/>
            <person name="Sperisen C."/>
            <person name="Kredics L."/>
            <person name="Vagvoelgyi C."/>
            <person name="Patrignani A."/>
            <person name="Fitzpatrick D."/>
            <person name="Nagy I."/>
            <person name="Doyle S."/>
            <person name="Anderson J.B."/>
            <person name="Grigoriev I.V."/>
            <person name="Gueldener U."/>
            <person name="Muensterkoetter M."/>
            <person name="Nagy L.G."/>
        </authorList>
    </citation>
    <scope>NUCLEOTIDE SEQUENCE [LARGE SCALE GENOMIC DNA]</scope>
    <source>
        <strain evidence="2">28-4</strain>
    </source>
</reference>
<sequence>MSSMAANTFHGYDSIHSKGNQKAQSYTCLQRCWDYFVQKLLEDSDPTWRDPITIILPTATSHHTTLLLLRKAVASIKIRTYHTASQTITEQLSTSVFRNPKTLRIQIPEWLAFNLNQHNGAQTTFNLAVFLLFSFYHGVLHQCLDVLEYSGFSVPELGGSYDACSPRYGIKPPSPEHLWIRCQSLVFGGVLEVECELPAARDLRQWDNVCFCLARSRNSSNDATFTPNFRCIQELMRQISGDMGNVVDWCNAIRTFGGSNVLHSSCCFT</sequence>
<name>A0A2H3AYB3_9AGAR</name>
<evidence type="ECO:0000313" key="2">
    <source>
        <dbReference type="Proteomes" id="UP000218334"/>
    </source>
</evidence>
<organism evidence="1 2">
    <name type="scientific">Armillaria solidipes</name>
    <dbReference type="NCBI Taxonomy" id="1076256"/>
    <lineage>
        <taxon>Eukaryota</taxon>
        <taxon>Fungi</taxon>
        <taxon>Dikarya</taxon>
        <taxon>Basidiomycota</taxon>
        <taxon>Agaricomycotina</taxon>
        <taxon>Agaricomycetes</taxon>
        <taxon>Agaricomycetidae</taxon>
        <taxon>Agaricales</taxon>
        <taxon>Marasmiineae</taxon>
        <taxon>Physalacriaceae</taxon>
        <taxon>Armillaria</taxon>
    </lineage>
</organism>
<dbReference type="Proteomes" id="UP000218334">
    <property type="component" value="Unassembled WGS sequence"/>
</dbReference>
<evidence type="ECO:0000313" key="1">
    <source>
        <dbReference type="EMBL" id="PBK61704.1"/>
    </source>
</evidence>
<keyword evidence="2" id="KW-1185">Reference proteome</keyword>
<gene>
    <name evidence="1" type="ORF">ARMSODRAFT_1025434</name>
</gene>
<dbReference type="EMBL" id="KZ293473">
    <property type="protein sequence ID" value="PBK61704.1"/>
    <property type="molecule type" value="Genomic_DNA"/>
</dbReference>